<name>A0ABQ1LN34_9BURK</name>
<organism evidence="1 2">
    <name type="scientific">Paraburkholderia caffeinilytica</name>
    <dbReference type="NCBI Taxonomy" id="1761016"/>
    <lineage>
        <taxon>Bacteria</taxon>
        <taxon>Pseudomonadati</taxon>
        <taxon>Pseudomonadota</taxon>
        <taxon>Betaproteobacteria</taxon>
        <taxon>Burkholderiales</taxon>
        <taxon>Burkholderiaceae</taxon>
        <taxon>Paraburkholderia</taxon>
    </lineage>
</organism>
<evidence type="ECO:0008006" key="3">
    <source>
        <dbReference type="Google" id="ProtNLM"/>
    </source>
</evidence>
<sequence>MVTNVQTSEGVPDVAGYSLPGGTYRIAAEENRRLCNAVAAQVAGDGTAHPIYCYIATQAGMGLSVDGLLEKCQFDAADGPLLGSTEVTFSGVLMTDVTYGVGGEIVDLTRKTSKKIGVVDMLRYRLRMTTPGGESVLECVNTWILPRRNLHVD</sequence>
<protein>
    <recommendedName>
        <fullName evidence="3">N-terminal of MaoC-like dehydratase domain-containing protein</fullName>
    </recommendedName>
</protein>
<gene>
    <name evidence="1" type="ORF">GCM10011400_11880</name>
</gene>
<dbReference type="RefSeq" id="WP_208645753.1">
    <property type="nucleotide sequence ID" value="NZ_BMHL01000002.1"/>
</dbReference>
<keyword evidence="2" id="KW-1185">Reference proteome</keyword>
<evidence type="ECO:0000313" key="1">
    <source>
        <dbReference type="EMBL" id="GGC27090.1"/>
    </source>
</evidence>
<comment type="caution">
    <text evidence="1">The sequence shown here is derived from an EMBL/GenBank/DDBJ whole genome shotgun (WGS) entry which is preliminary data.</text>
</comment>
<reference evidence="2" key="1">
    <citation type="journal article" date="2019" name="Int. J. Syst. Evol. Microbiol.">
        <title>The Global Catalogue of Microorganisms (GCM) 10K type strain sequencing project: providing services to taxonomists for standard genome sequencing and annotation.</title>
        <authorList>
            <consortium name="The Broad Institute Genomics Platform"/>
            <consortium name="The Broad Institute Genome Sequencing Center for Infectious Disease"/>
            <person name="Wu L."/>
            <person name="Ma J."/>
        </authorList>
    </citation>
    <scope>NUCLEOTIDE SEQUENCE [LARGE SCALE GENOMIC DNA]</scope>
    <source>
        <strain evidence="2">CGMCC 1.15103</strain>
    </source>
</reference>
<accession>A0ABQ1LN34</accession>
<evidence type="ECO:0000313" key="2">
    <source>
        <dbReference type="Proteomes" id="UP000602004"/>
    </source>
</evidence>
<dbReference type="Proteomes" id="UP000602004">
    <property type="component" value="Unassembled WGS sequence"/>
</dbReference>
<dbReference type="EMBL" id="BMHL01000002">
    <property type="protein sequence ID" value="GGC27090.1"/>
    <property type="molecule type" value="Genomic_DNA"/>
</dbReference>
<proteinExistence type="predicted"/>